<evidence type="ECO:0000313" key="12">
    <source>
        <dbReference type="EMBL" id="MBP2349035.1"/>
    </source>
</evidence>
<gene>
    <name evidence="12" type="ORF">JOF29_000118</name>
</gene>
<keyword evidence="6 12" id="KW-0489">Methyltransferase</keyword>
<evidence type="ECO:0000256" key="1">
    <source>
        <dbReference type="ARBA" id="ARBA00004496"/>
    </source>
</evidence>
<evidence type="ECO:0000256" key="9">
    <source>
        <dbReference type="ARBA" id="ARBA00030757"/>
    </source>
</evidence>
<evidence type="ECO:0000256" key="11">
    <source>
        <dbReference type="ARBA" id="ARBA00031350"/>
    </source>
</evidence>
<keyword evidence="13" id="KW-1185">Reference proteome</keyword>
<sequence length="419" mass="44044">MNEIHEDEATLRSAMLERLAAMRGAPLAGNVADAMMVVPRHVFVPEAPLSEAYGLGVVVTHWDGQGVPTSSASAPGTVAGMLEQAQVLPGQRVLEVGAGTGYNAALLAHLVGLSGSVTTIEYDADVADAAQRHLAAYGVDRVRVVTGDGTLGAAEDGPFDRILVTAGAWDVAPAWVEQLAPDGRVVLPLRLRGLTRVVAFERDGAGLRSVSVIEDGFIPMKGIGAMPEKNVRLGVGPDLTLRIDDAQPVEPALLQVLDSDPALEWTDVVAPWAWTPEQDFWLATLPGFCRVFVNAEAVAKLRVPPAKDPWGAWGVYSSASLAYLCSRQVGGTDQMPMLQVGACGFGPDGAGLAQLLAARVRLWQEQAAGVELTIEARPLSATPLPGEDRALLVVDKVDHVFAVTAISTNTSSRSSATAT</sequence>
<dbReference type="CDD" id="cd02440">
    <property type="entry name" value="AdoMet_MTases"/>
    <property type="match status" value="1"/>
</dbReference>
<comment type="similarity">
    <text evidence="2">Belongs to the methyltransferase superfamily. L-isoaspartyl/D-aspartyl protein methyltransferase family.</text>
</comment>
<protein>
    <recommendedName>
        <fullName evidence="4">Protein-L-isoaspartate O-methyltransferase</fullName>
        <ecNumber evidence="3">2.1.1.77</ecNumber>
    </recommendedName>
    <alternativeName>
        <fullName evidence="11">L-isoaspartyl protein carboxyl methyltransferase</fullName>
    </alternativeName>
    <alternativeName>
        <fullName evidence="9">Protein L-isoaspartyl methyltransferase</fullName>
    </alternativeName>
    <alternativeName>
        <fullName evidence="10">Protein-beta-aspartate methyltransferase</fullName>
    </alternativeName>
</protein>
<accession>A0ABS4UBR8</accession>
<dbReference type="InterPro" id="IPR027573">
    <property type="entry name" value="Methyltran_FxLD"/>
</dbReference>
<comment type="caution">
    <text evidence="12">The sequence shown here is derived from an EMBL/GenBank/DDBJ whole genome shotgun (WGS) entry which is preliminary data.</text>
</comment>
<evidence type="ECO:0000313" key="13">
    <source>
        <dbReference type="Proteomes" id="UP000755585"/>
    </source>
</evidence>
<evidence type="ECO:0000256" key="4">
    <source>
        <dbReference type="ARBA" id="ARBA00013346"/>
    </source>
</evidence>
<dbReference type="GO" id="GO:0004719">
    <property type="term" value="F:protein-L-isoaspartate (D-aspartate) O-methyltransferase activity"/>
    <property type="evidence" value="ECO:0007669"/>
    <property type="project" value="UniProtKB-EC"/>
</dbReference>
<evidence type="ECO:0000256" key="3">
    <source>
        <dbReference type="ARBA" id="ARBA00011890"/>
    </source>
</evidence>
<dbReference type="GO" id="GO:0032259">
    <property type="term" value="P:methylation"/>
    <property type="evidence" value="ECO:0007669"/>
    <property type="project" value="UniProtKB-KW"/>
</dbReference>
<keyword evidence="5" id="KW-0963">Cytoplasm</keyword>
<dbReference type="EMBL" id="JAGINT010000001">
    <property type="protein sequence ID" value="MBP2349035.1"/>
    <property type="molecule type" value="Genomic_DNA"/>
</dbReference>
<evidence type="ECO:0000256" key="2">
    <source>
        <dbReference type="ARBA" id="ARBA00005369"/>
    </source>
</evidence>
<evidence type="ECO:0000256" key="10">
    <source>
        <dbReference type="ARBA" id="ARBA00031323"/>
    </source>
</evidence>
<dbReference type="InterPro" id="IPR029063">
    <property type="entry name" value="SAM-dependent_MTases_sf"/>
</dbReference>
<evidence type="ECO:0000256" key="8">
    <source>
        <dbReference type="ARBA" id="ARBA00022691"/>
    </source>
</evidence>
<dbReference type="NCBIfam" id="TIGR04364">
    <property type="entry name" value="methyltran_FxLD"/>
    <property type="match status" value="1"/>
</dbReference>
<dbReference type="RefSeq" id="WP_209692260.1">
    <property type="nucleotide sequence ID" value="NZ_BAAAVU010000028.1"/>
</dbReference>
<evidence type="ECO:0000256" key="5">
    <source>
        <dbReference type="ARBA" id="ARBA00022490"/>
    </source>
</evidence>
<organism evidence="12 13">
    <name type="scientific">Kribbella aluminosa</name>
    <dbReference type="NCBI Taxonomy" id="416017"/>
    <lineage>
        <taxon>Bacteria</taxon>
        <taxon>Bacillati</taxon>
        <taxon>Actinomycetota</taxon>
        <taxon>Actinomycetes</taxon>
        <taxon>Propionibacteriales</taxon>
        <taxon>Kribbellaceae</taxon>
        <taxon>Kribbella</taxon>
    </lineage>
</organism>
<reference evidence="12 13" key="1">
    <citation type="submission" date="2021-03" db="EMBL/GenBank/DDBJ databases">
        <title>Sequencing the genomes of 1000 actinobacteria strains.</title>
        <authorList>
            <person name="Klenk H.-P."/>
        </authorList>
    </citation>
    <scope>NUCLEOTIDE SEQUENCE [LARGE SCALE GENOMIC DNA]</scope>
    <source>
        <strain evidence="12 13">DSM 18824</strain>
    </source>
</reference>
<dbReference type="Proteomes" id="UP000755585">
    <property type="component" value="Unassembled WGS sequence"/>
</dbReference>
<keyword evidence="7 12" id="KW-0808">Transferase</keyword>
<name>A0ABS4UBR8_9ACTN</name>
<dbReference type="SUPFAM" id="SSF53335">
    <property type="entry name" value="S-adenosyl-L-methionine-dependent methyltransferases"/>
    <property type="match status" value="1"/>
</dbReference>
<proteinExistence type="inferred from homology"/>
<dbReference type="InterPro" id="IPR000682">
    <property type="entry name" value="PCMT"/>
</dbReference>
<dbReference type="Pfam" id="PF01135">
    <property type="entry name" value="PCMT"/>
    <property type="match status" value="1"/>
</dbReference>
<dbReference type="Gene3D" id="3.40.50.150">
    <property type="entry name" value="Vaccinia Virus protein VP39"/>
    <property type="match status" value="1"/>
</dbReference>
<keyword evidence="8" id="KW-0949">S-adenosyl-L-methionine</keyword>
<dbReference type="EC" id="2.1.1.77" evidence="3"/>
<dbReference type="PANTHER" id="PTHR11579">
    <property type="entry name" value="PROTEIN-L-ISOASPARTATE O-METHYLTRANSFERASE"/>
    <property type="match status" value="1"/>
</dbReference>
<evidence type="ECO:0000256" key="6">
    <source>
        <dbReference type="ARBA" id="ARBA00022603"/>
    </source>
</evidence>
<comment type="subcellular location">
    <subcellularLocation>
        <location evidence="1">Cytoplasm</location>
    </subcellularLocation>
</comment>
<evidence type="ECO:0000256" key="7">
    <source>
        <dbReference type="ARBA" id="ARBA00022679"/>
    </source>
</evidence>
<dbReference type="PANTHER" id="PTHR11579:SF0">
    <property type="entry name" value="PROTEIN-L-ISOASPARTATE(D-ASPARTATE) O-METHYLTRANSFERASE"/>
    <property type="match status" value="1"/>
</dbReference>